<dbReference type="Gene3D" id="3.90.1580.10">
    <property type="entry name" value="paralog of FGE (formylglycine-generating enzyme)"/>
    <property type="match status" value="1"/>
</dbReference>
<dbReference type="InterPro" id="IPR005532">
    <property type="entry name" value="SUMF_dom"/>
</dbReference>
<evidence type="ECO:0000313" key="4">
    <source>
        <dbReference type="EMBL" id="KIE09791.1"/>
    </source>
</evidence>
<dbReference type="InterPro" id="IPR016187">
    <property type="entry name" value="CTDL_fold"/>
</dbReference>
<evidence type="ECO:0000313" key="3">
    <source>
        <dbReference type="EMBL" id="KAF3884631.1"/>
    </source>
</evidence>
<proteinExistence type="predicted"/>
<dbReference type="SUPFAM" id="SSF56436">
    <property type="entry name" value="C-type lectin-like"/>
    <property type="match status" value="1"/>
</dbReference>
<reference evidence="4" key="1">
    <citation type="journal article" date="2015" name="Genome Announc.">
        <title>Draft Genome Sequence of Tolypothrix boutellei Strain VB521301.</title>
        <authorList>
            <person name="Chandrababunaidu M.M."/>
            <person name="Singh D."/>
            <person name="Sen D."/>
            <person name="Bhan S."/>
            <person name="Das S."/>
            <person name="Gupta A."/>
            <person name="Adhikary S.P."/>
            <person name="Tripathy S."/>
        </authorList>
    </citation>
    <scope>NUCLEOTIDE SEQUENCE</scope>
    <source>
        <strain evidence="4">VB521301</strain>
    </source>
</reference>
<dbReference type="AlphaFoldDB" id="A0A0C1NAS5"/>
<feature type="domain" description="Sulfatase-modifying factor enzyme-like" evidence="2">
    <location>
        <begin position="29"/>
        <end position="328"/>
    </location>
</feature>
<keyword evidence="4" id="KW-0449">Lipoprotein</keyword>
<dbReference type="STRING" id="1479485.DA73_0226185"/>
<dbReference type="PANTHER" id="PTHR23150:SF19">
    <property type="entry name" value="FORMYLGLYCINE-GENERATING ENZYME"/>
    <property type="match status" value="1"/>
</dbReference>
<dbReference type="Proteomes" id="UP000029738">
    <property type="component" value="Unassembled WGS sequence"/>
</dbReference>
<name>A0A0C1NAS5_9CYAN</name>
<reference evidence="3" key="2">
    <citation type="submission" date="2019-11" db="EMBL/GenBank/DDBJ databases">
        <title>Improved Assembly of Tolypothrix boutellei genome.</title>
        <authorList>
            <person name="Sarangi A.N."/>
            <person name="Mukherjee M."/>
            <person name="Ghosh S."/>
            <person name="Singh D."/>
            <person name="Das A."/>
            <person name="Kant S."/>
            <person name="Prusty A."/>
            <person name="Tripathy S."/>
        </authorList>
    </citation>
    <scope>NUCLEOTIDE SEQUENCE</scope>
    <source>
        <strain evidence="3">VB521301</strain>
    </source>
</reference>
<dbReference type="InterPro" id="IPR042095">
    <property type="entry name" value="SUMF_sf"/>
</dbReference>
<organism evidence="4">
    <name type="scientific">Tolypothrix bouteillei VB521301</name>
    <dbReference type="NCBI Taxonomy" id="1479485"/>
    <lineage>
        <taxon>Bacteria</taxon>
        <taxon>Bacillati</taxon>
        <taxon>Cyanobacteriota</taxon>
        <taxon>Cyanophyceae</taxon>
        <taxon>Nostocales</taxon>
        <taxon>Tolypothrichaceae</taxon>
        <taxon>Tolypothrix</taxon>
    </lineage>
</organism>
<dbReference type="OrthoDB" id="9768004at2"/>
<dbReference type="EMBL" id="JHEG02000054">
    <property type="protein sequence ID" value="KIE09791.1"/>
    <property type="molecule type" value="Genomic_DNA"/>
</dbReference>
<evidence type="ECO:0000259" key="2">
    <source>
        <dbReference type="Pfam" id="PF03781"/>
    </source>
</evidence>
<evidence type="ECO:0000256" key="1">
    <source>
        <dbReference type="SAM" id="MobiDB-lite"/>
    </source>
</evidence>
<dbReference type="RefSeq" id="WP_038078521.1">
    <property type="nucleotide sequence ID" value="NZ_JHEG04000001.1"/>
</dbReference>
<protein>
    <submittedName>
        <fullName evidence="3">Formylglycine-generating enzyme family protein</fullName>
    </submittedName>
    <submittedName>
        <fullName evidence="4">Gliding motility-associated lipoprotein GldK</fullName>
    </submittedName>
</protein>
<sequence length="332" mass="37580">MQERLCQENLNHNLGKQRTLKPPQKPSDRDMVWIPGGTFMMGSDRHYPEESPAHLVRVSGFWMDRYAVTNKQFQRFVKATGYKTVAERQPKLEDYPGAIPELLVPGSAVFQQPNQPVNLQNCNWWVYVPGANWRHPTGPDSSIKGKENHPAVHIAYEDAVAYANWAGKSLPTEAEWEFAARGGLDNAVYGWGNEFAPKGKRMANTWEGEFPWQNLKPNPPGAEPVGLYPPNGYGLYDMVGNVWEWTTDWYQDHHPENKSKPCCIPTNPRGATKEESYDPTVLQAQIPRKVLKGGSFLCAPNYCQRYRPAARHPETVDTSTCHIGFRCVVRVG</sequence>
<dbReference type="EMBL" id="JHEG04000001">
    <property type="protein sequence ID" value="KAF3884631.1"/>
    <property type="molecule type" value="Genomic_DNA"/>
</dbReference>
<keyword evidence="5" id="KW-1185">Reference proteome</keyword>
<gene>
    <name evidence="4" type="ORF">DA73_0226185</name>
    <name evidence="3" type="ORF">DA73_0400003420</name>
</gene>
<dbReference type="Pfam" id="PF03781">
    <property type="entry name" value="FGE-sulfatase"/>
    <property type="match status" value="1"/>
</dbReference>
<dbReference type="PANTHER" id="PTHR23150">
    <property type="entry name" value="SULFATASE MODIFYING FACTOR 1, 2"/>
    <property type="match status" value="1"/>
</dbReference>
<feature type="region of interest" description="Disordered" evidence="1">
    <location>
        <begin position="9"/>
        <end position="29"/>
    </location>
</feature>
<accession>A0A0C1NAS5</accession>
<dbReference type="InterPro" id="IPR051043">
    <property type="entry name" value="Sulfatase_Mod_Factor_Kinase"/>
</dbReference>
<evidence type="ECO:0000313" key="5">
    <source>
        <dbReference type="Proteomes" id="UP000029738"/>
    </source>
</evidence>
<dbReference type="GO" id="GO:0120147">
    <property type="term" value="F:formylglycine-generating oxidase activity"/>
    <property type="evidence" value="ECO:0007669"/>
    <property type="project" value="TreeGrafter"/>
</dbReference>
<comment type="caution">
    <text evidence="4">The sequence shown here is derived from an EMBL/GenBank/DDBJ whole genome shotgun (WGS) entry which is preliminary data.</text>
</comment>